<dbReference type="KEGG" id="fra:Francci3_1999"/>
<keyword evidence="3" id="KW-1185">Reference proteome</keyword>
<dbReference type="PANTHER" id="PTHR40279">
    <property type="entry name" value="PQQC-LIKE PROTEIN"/>
    <property type="match status" value="1"/>
</dbReference>
<dbReference type="HOGENOM" id="CLU_1155614_0_0_11"/>
<evidence type="ECO:0000313" key="2">
    <source>
        <dbReference type="EMBL" id="ABD11373.1"/>
    </source>
</evidence>
<accession>Q2JBG9</accession>
<dbReference type="EMBL" id="CP000249">
    <property type="protein sequence ID" value="ABD11373.1"/>
    <property type="molecule type" value="Genomic_DNA"/>
</dbReference>
<dbReference type="GO" id="GO:0016491">
    <property type="term" value="F:oxidoreductase activity"/>
    <property type="evidence" value="ECO:0007669"/>
    <property type="project" value="UniProtKB-KW"/>
</dbReference>
<dbReference type="OrthoDB" id="8617600at2"/>
<protein>
    <submittedName>
        <fullName evidence="2">Uncharacterized protein</fullName>
    </submittedName>
</protein>
<dbReference type="AlphaFoldDB" id="Q2JBG9"/>
<dbReference type="SMART" id="SM01236">
    <property type="entry name" value="Haem_oxygenase_2"/>
    <property type="match status" value="1"/>
</dbReference>
<dbReference type="RefSeq" id="WP_011436430.1">
    <property type="nucleotide sequence ID" value="NC_007777.1"/>
</dbReference>
<proteinExistence type="predicted"/>
<dbReference type="Proteomes" id="UP000001937">
    <property type="component" value="Chromosome"/>
</dbReference>
<dbReference type="Gene3D" id="1.20.910.10">
    <property type="entry name" value="Heme oxygenase-like"/>
    <property type="match status" value="1"/>
</dbReference>
<evidence type="ECO:0000313" key="3">
    <source>
        <dbReference type="Proteomes" id="UP000001937"/>
    </source>
</evidence>
<keyword evidence="1" id="KW-0560">Oxidoreductase</keyword>
<organism evidence="2 3">
    <name type="scientific">Frankia casuarinae (strain DSM 45818 / CECT 9043 / HFP020203 / CcI3)</name>
    <dbReference type="NCBI Taxonomy" id="106370"/>
    <lineage>
        <taxon>Bacteria</taxon>
        <taxon>Bacillati</taxon>
        <taxon>Actinomycetota</taxon>
        <taxon>Actinomycetes</taxon>
        <taxon>Frankiales</taxon>
        <taxon>Frankiaceae</taxon>
        <taxon>Frankia</taxon>
    </lineage>
</organism>
<name>Q2JBG9_FRACC</name>
<dbReference type="STRING" id="106370.Francci3_1999"/>
<dbReference type="eggNOG" id="COG5424">
    <property type="taxonomic scope" value="Bacteria"/>
</dbReference>
<dbReference type="Pfam" id="PF14518">
    <property type="entry name" value="Haem_oxygenas_2"/>
    <property type="match status" value="1"/>
</dbReference>
<gene>
    <name evidence="2" type="ordered locus">Francci3_1999</name>
</gene>
<accession>A0A1X1Q0A0</accession>
<evidence type="ECO:0000256" key="1">
    <source>
        <dbReference type="ARBA" id="ARBA00023002"/>
    </source>
</evidence>
<dbReference type="PANTHER" id="PTHR40279:SF3">
    <property type="entry name" value="4-AMINOBENZOATE SYNTHASE"/>
    <property type="match status" value="1"/>
</dbReference>
<dbReference type="SUPFAM" id="SSF48613">
    <property type="entry name" value="Heme oxygenase-like"/>
    <property type="match status" value="1"/>
</dbReference>
<reference evidence="2 3" key="1">
    <citation type="journal article" date="2007" name="Genome Res.">
        <title>Genome characteristics of facultatively symbiotic Frankia sp. strains reflect host range and host plant biogeography.</title>
        <authorList>
            <person name="Normand P."/>
            <person name="Lapierre P."/>
            <person name="Tisa L.S."/>
            <person name="Gogarten J.P."/>
            <person name="Alloisio N."/>
            <person name="Bagnarol E."/>
            <person name="Bassi C.A."/>
            <person name="Berry A.M."/>
            <person name="Bickhart D.M."/>
            <person name="Choisne N."/>
            <person name="Couloux A."/>
            <person name="Cournoyer B."/>
            <person name="Cruveiller S."/>
            <person name="Daubin V."/>
            <person name="Demange N."/>
            <person name="Francino M.P."/>
            <person name="Goltsman E."/>
            <person name="Huang Y."/>
            <person name="Kopp O.R."/>
            <person name="Labarre L."/>
            <person name="Lapidus A."/>
            <person name="Lavire C."/>
            <person name="Marechal J."/>
            <person name="Martinez M."/>
            <person name="Mastronunzio J.E."/>
            <person name="Mullin B.C."/>
            <person name="Niemann J."/>
            <person name="Pujic P."/>
            <person name="Rawnsley T."/>
            <person name="Rouy Z."/>
            <person name="Schenowitz C."/>
            <person name="Sellstedt A."/>
            <person name="Tavares F."/>
            <person name="Tomkins J.P."/>
            <person name="Vallenet D."/>
            <person name="Valverde C."/>
            <person name="Wall L.G."/>
            <person name="Wang Y."/>
            <person name="Medigue C."/>
            <person name="Benson D.R."/>
        </authorList>
    </citation>
    <scope>NUCLEOTIDE SEQUENCE [LARGE SCALE GENOMIC DNA]</scope>
    <source>
        <strain evidence="3">DSM 45818 / CECT 9043 / CcI3</strain>
    </source>
</reference>
<dbReference type="InterPro" id="IPR016084">
    <property type="entry name" value="Haem_Oase-like_multi-hlx"/>
</dbReference>
<sequence length="240" mass="27555">MTLPRDRFRASLEETLHQHLTIAHPVFGLLLDADNPQPRFLQQVALQGYQLTKHFLTYVEHLFFYCPLPRHKRRLLHNLYEEETGRISKTRNHVKLMQDFLLAIGIDDETRDAAVALPTTQELIDYRLAAVKDPDRYHVGAAAVTIASEGQNLEKLGSESRDILFGRVYGLEPRDLLFFSVHQVEDITHTQQGLDLVADLCTTEQMQQEALYAVAHTCELFYGMYEGIYQEYLAGRLLPA</sequence>
<dbReference type="InterPro" id="IPR039068">
    <property type="entry name" value="PqqC-like"/>
</dbReference>